<protein>
    <submittedName>
        <fullName evidence="3 4">Uncharacterized protein LOC108741477</fullName>
    </submittedName>
</protein>
<sequence length="474" mass="53541">MKASLMKTTKKVKYRGHLHVLFLFLVFAISSEICHGYKDITVEYEFGCTWLGGSMSGTLTCSCFEGAKEMYLQKGDIPSFDTFAINIKNCNSVKFGSEVIATSRNLRTIQLANINNLNFEESSLFWDGYAENINPFSYAQSPEYADRTMPGLKISIINSTIHDIARYTFKGRMNEIVFKNVSIDQISSFAFTSLVQTVRVEFIDTAFKTIHPQAFKKFTTNNLLLSGDSFESVPSRAFSEVVVLESFSIKNCKFSRVYSSAFIIKDPRYFDILNSQFDILDGDGFKVTTRGDVGVKGNIFNITNGGAFLGIQLNMEQVAVEQKFIFDNDTFNALHGDTLVVDSIGFQPVYTNIFLNQLCDCWVIEDKKFFDEIKCLLENGERVTMKEYKDHNCSVFSGISLVIIVVVVVLTLLVIIVPIVAVYIKRTYKGTKQKEYISDKNGKPLALILPDGRTYKETELHVIVERTDLLTTDL</sequence>
<gene>
    <name evidence="3 4" type="primary">LOC108741477</name>
</gene>
<dbReference type="KEGG" id="apln:108741477"/>
<evidence type="ECO:0000313" key="3">
    <source>
        <dbReference type="RefSeq" id="XP_018331802.1"/>
    </source>
</evidence>
<dbReference type="RefSeq" id="XP_018331803.1">
    <property type="nucleotide sequence ID" value="XM_018476301.2"/>
</dbReference>
<dbReference type="RefSeq" id="XP_018331802.1">
    <property type="nucleotide sequence ID" value="XM_018476300.2"/>
</dbReference>
<dbReference type="InterPro" id="IPR026906">
    <property type="entry name" value="LRR_5"/>
</dbReference>
<keyword evidence="1" id="KW-0812">Transmembrane</keyword>
<dbReference type="AlphaFoldDB" id="A0A1W4XG98"/>
<feature type="transmembrane region" description="Helical" evidence="1">
    <location>
        <begin position="395"/>
        <end position="424"/>
    </location>
</feature>
<dbReference type="OrthoDB" id="6360013at2759"/>
<dbReference type="InterPro" id="IPR032675">
    <property type="entry name" value="LRR_dom_sf"/>
</dbReference>
<evidence type="ECO:0000256" key="1">
    <source>
        <dbReference type="SAM" id="Phobius"/>
    </source>
</evidence>
<evidence type="ECO:0000313" key="2">
    <source>
        <dbReference type="Proteomes" id="UP000192223"/>
    </source>
</evidence>
<evidence type="ECO:0000313" key="4">
    <source>
        <dbReference type="RefSeq" id="XP_018331803.1"/>
    </source>
</evidence>
<dbReference type="GeneID" id="108741477"/>
<proteinExistence type="predicted"/>
<dbReference type="Pfam" id="PF13306">
    <property type="entry name" value="LRR_5"/>
    <property type="match status" value="1"/>
</dbReference>
<accession>A0A1W4XG98</accession>
<keyword evidence="1" id="KW-1133">Transmembrane helix</keyword>
<dbReference type="STRING" id="224129.A0A1W4XG98"/>
<dbReference type="Gene3D" id="3.80.10.10">
    <property type="entry name" value="Ribonuclease Inhibitor"/>
    <property type="match status" value="1"/>
</dbReference>
<dbReference type="SUPFAM" id="SSF52058">
    <property type="entry name" value="L domain-like"/>
    <property type="match status" value="1"/>
</dbReference>
<dbReference type="Proteomes" id="UP000192223">
    <property type="component" value="Unplaced"/>
</dbReference>
<reference evidence="3 4" key="1">
    <citation type="submission" date="2025-04" db="UniProtKB">
        <authorList>
            <consortium name="RefSeq"/>
        </authorList>
    </citation>
    <scope>IDENTIFICATION</scope>
    <source>
        <tissue evidence="3 4">Entire body</tissue>
    </source>
</reference>
<name>A0A1W4XG98_AGRPL</name>
<organism evidence="2 3">
    <name type="scientific">Agrilus planipennis</name>
    <name type="common">Emerald ash borer</name>
    <name type="synonym">Agrilus marcopoli</name>
    <dbReference type="NCBI Taxonomy" id="224129"/>
    <lineage>
        <taxon>Eukaryota</taxon>
        <taxon>Metazoa</taxon>
        <taxon>Ecdysozoa</taxon>
        <taxon>Arthropoda</taxon>
        <taxon>Hexapoda</taxon>
        <taxon>Insecta</taxon>
        <taxon>Pterygota</taxon>
        <taxon>Neoptera</taxon>
        <taxon>Endopterygota</taxon>
        <taxon>Coleoptera</taxon>
        <taxon>Polyphaga</taxon>
        <taxon>Elateriformia</taxon>
        <taxon>Buprestoidea</taxon>
        <taxon>Buprestidae</taxon>
        <taxon>Agrilinae</taxon>
        <taxon>Agrilus</taxon>
    </lineage>
</organism>
<keyword evidence="1" id="KW-0472">Membrane</keyword>
<keyword evidence="2" id="KW-1185">Reference proteome</keyword>